<evidence type="ECO:0000313" key="2">
    <source>
        <dbReference type="Proteomes" id="UP000623301"/>
    </source>
</evidence>
<keyword evidence="2" id="KW-1185">Reference proteome</keyword>
<comment type="caution">
    <text evidence="1">The sequence shown here is derived from an EMBL/GenBank/DDBJ whole genome shotgun (WGS) entry which is preliminary data.</text>
</comment>
<organism evidence="1 2">
    <name type="scientific">Aureibaculum flavum</name>
    <dbReference type="NCBI Taxonomy" id="2795986"/>
    <lineage>
        <taxon>Bacteria</taxon>
        <taxon>Pseudomonadati</taxon>
        <taxon>Bacteroidota</taxon>
        <taxon>Flavobacteriia</taxon>
        <taxon>Flavobacteriales</taxon>
        <taxon>Flavobacteriaceae</taxon>
        <taxon>Aureibaculum</taxon>
    </lineage>
</organism>
<dbReference type="RefSeq" id="WP_198841284.1">
    <property type="nucleotide sequence ID" value="NZ_JAEHFJ010000004.1"/>
</dbReference>
<reference evidence="1 2" key="1">
    <citation type="submission" date="2020-12" db="EMBL/GenBank/DDBJ databases">
        <title>Aureibaculum luteum sp. nov. and Aureibaculum flavum sp. nov., novel members of the family Flavobacteriaceae isolated from Antarctic intertidal sediments.</title>
        <authorList>
            <person name="He X."/>
            <person name="Zhang X."/>
        </authorList>
    </citation>
    <scope>NUCLEOTIDE SEQUENCE [LARGE SCALE GENOMIC DNA]</scope>
    <source>
        <strain evidence="1 2">A20</strain>
    </source>
</reference>
<proteinExistence type="predicted"/>
<gene>
    <name evidence="1" type="ORF">JBL43_09895</name>
</gene>
<accession>A0ABS0WRF0</accession>
<dbReference type="Proteomes" id="UP000623301">
    <property type="component" value="Unassembled WGS sequence"/>
</dbReference>
<evidence type="ECO:0000313" key="1">
    <source>
        <dbReference type="EMBL" id="MBJ2174550.1"/>
    </source>
</evidence>
<dbReference type="EMBL" id="JAEHFJ010000004">
    <property type="protein sequence ID" value="MBJ2174550.1"/>
    <property type="molecule type" value="Genomic_DNA"/>
</dbReference>
<name>A0ABS0WRF0_9FLAO</name>
<protein>
    <submittedName>
        <fullName evidence="1">Uncharacterized protein</fullName>
    </submittedName>
</protein>
<sequence length="195" mass="22321">MKEILIIIAFLFVMPLAAQKNVAKLYFNDGTEKTGLAKITYKNEIKFREENGGKKEIYNSDGIKCIEIFNIYEKPRKKTYCYKKINENNPILLRQVINGKLSLYVLDTTTHGSMAGPNGSVFMTGNSSSSYYVCKGDDEIVTHLGDRGNLFSKNFIKAASEYFKDCPELVKKIEDKAYKKRDIEEVVNFYNKDCK</sequence>